<feature type="domain" description="Alpha-amylase C-terminal beta-sheet" evidence="12">
    <location>
        <begin position="341"/>
        <end position="401"/>
    </location>
</feature>
<keyword evidence="6" id="KW-0378">Hydrolase</keyword>
<keyword evidence="8" id="KW-0326">Glycosidase</keyword>
<keyword evidence="10" id="KW-0732">Signal</keyword>
<evidence type="ECO:0000256" key="3">
    <source>
        <dbReference type="ARBA" id="ARBA00008061"/>
    </source>
</evidence>
<evidence type="ECO:0000259" key="12">
    <source>
        <dbReference type="SMART" id="SM00810"/>
    </source>
</evidence>
<feature type="chain" id="PRO_5014494859" description="Alpha-amylase" evidence="10">
    <location>
        <begin position="24"/>
        <end position="402"/>
    </location>
</feature>
<comment type="cofactor">
    <cofactor evidence="2 10">
        <name>Ca(2+)</name>
        <dbReference type="ChEBI" id="CHEBI:29108"/>
    </cofactor>
</comment>
<dbReference type="SUPFAM" id="SSF51445">
    <property type="entry name" value="(Trans)glycosidases"/>
    <property type="match status" value="1"/>
</dbReference>
<feature type="domain" description="Glycosyl hydrolase family 13 catalytic" evidence="11">
    <location>
        <begin position="24"/>
        <end position="340"/>
    </location>
</feature>
<evidence type="ECO:0000256" key="2">
    <source>
        <dbReference type="ARBA" id="ARBA00001913"/>
    </source>
</evidence>
<dbReference type="OMA" id="VEYVWLP"/>
<keyword evidence="15" id="KW-1185">Reference proteome</keyword>
<dbReference type="SMART" id="SM00642">
    <property type="entry name" value="Aamy"/>
    <property type="match status" value="1"/>
</dbReference>
<evidence type="ECO:0000313" key="15">
    <source>
        <dbReference type="Proteomes" id="UP000002051"/>
    </source>
</evidence>
<dbReference type="EMBL" id="CM001217">
    <property type="protein sequence ID" value="AES59442.1"/>
    <property type="molecule type" value="Genomic_DNA"/>
</dbReference>
<dbReference type="AlphaFoldDB" id="G7I3K7"/>
<dbReference type="GO" id="GO:0005509">
    <property type="term" value="F:calcium ion binding"/>
    <property type="evidence" value="ECO:0007669"/>
    <property type="project" value="UniProtKB-UniRule"/>
</dbReference>
<comment type="catalytic activity">
    <reaction evidence="1 10">
        <text>Endohydrolysis of (1-&gt;4)-alpha-D-glucosidic linkages in polysaccharides containing three or more (1-&gt;4)-alpha-linked D-glucose units.</text>
        <dbReference type="EC" id="3.2.1.1"/>
    </reaction>
</comment>
<evidence type="ECO:0000256" key="4">
    <source>
        <dbReference type="ARBA" id="ARBA00012595"/>
    </source>
</evidence>
<evidence type="ECO:0000256" key="8">
    <source>
        <dbReference type="ARBA" id="ARBA00023295"/>
    </source>
</evidence>
<dbReference type="Proteomes" id="UP000002051">
    <property type="component" value="Unassembled WGS sequence"/>
</dbReference>
<evidence type="ECO:0000256" key="1">
    <source>
        <dbReference type="ARBA" id="ARBA00000548"/>
    </source>
</evidence>
<evidence type="ECO:0000313" key="13">
    <source>
        <dbReference type="EMBL" id="AES59442.1"/>
    </source>
</evidence>
<dbReference type="InterPro" id="IPR013780">
    <property type="entry name" value="Glyco_hydro_b"/>
</dbReference>
<dbReference type="Pfam" id="PF00128">
    <property type="entry name" value="Alpha-amylase"/>
    <property type="match status" value="1"/>
</dbReference>
<dbReference type="eggNOG" id="KOG0471">
    <property type="taxonomic scope" value="Eukaryota"/>
</dbReference>
<evidence type="ECO:0000259" key="11">
    <source>
        <dbReference type="SMART" id="SM00642"/>
    </source>
</evidence>
<evidence type="ECO:0000256" key="6">
    <source>
        <dbReference type="ARBA" id="ARBA00022801"/>
    </source>
</evidence>
<reference evidence="13 15" key="2">
    <citation type="journal article" date="2014" name="BMC Genomics">
        <title>An improved genome release (version Mt4.0) for the model legume Medicago truncatula.</title>
        <authorList>
            <person name="Tang H."/>
            <person name="Krishnakumar V."/>
            <person name="Bidwell S."/>
            <person name="Rosen B."/>
            <person name="Chan A."/>
            <person name="Zhou S."/>
            <person name="Gentzbittel L."/>
            <person name="Childs K.L."/>
            <person name="Yandell M."/>
            <person name="Gundlach H."/>
            <person name="Mayer K.F."/>
            <person name="Schwartz D.C."/>
            <person name="Town C.D."/>
        </authorList>
    </citation>
    <scope>GENOME REANNOTATION</scope>
    <source>
        <strain evidence="14 15">cv. Jemalong A17</strain>
    </source>
</reference>
<dbReference type="HOGENOM" id="CLU_030069_1_0_1"/>
<evidence type="ECO:0000256" key="5">
    <source>
        <dbReference type="ARBA" id="ARBA00022723"/>
    </source>
</evidence>
<dbReference type="InterPro" id="IPR017853">
    <property type="entry name" value="GH"/>
</dbReference>
<sequence>MKFLHSICFLCLCISIFPSFSSSAILFQGFKWASSEKEGGWWNFLKTKVPDIADAGVEYVWLPPPSNSHDDGPQGYLPKRLYDLDTSKYGNKQELKSLVAAFREQGVKSISDIVINHRTAERLDNNGLSIFEGGTPDNRLDWDVSYICGNDVQFKGTGNNDTGDDWGGAPDVDHTNPKVQQELSDWMNWFTKNYVEKTSPDFTVGELYRNVELGSDGKPLANQDKHRETLVKWVNDAGGVVTTFDFTTKMILGAAVQGELWRMKDANGKPPGMIGIMPSNAVTFVDNHDTGSQKLWPFPDDKVMLGYVYILTHPGHPTIFYDHYIEWGLMEPIKKLTAIRKRNGITATSNVNILAAENDLYMANIGNKIIVKIGPKLDLGNLLPPNAQVATSGQDYAVWEIK</sequence>
<dbReference type="STRING" id="3880.G7I3K7"/>
<dbReference type="EC" id="3.2.1.1" evidence="4 10"/>
<keyword evidence="7" id="KW-0119">Carbohydrate metabolism</keyword>
<dbReference type="PIRSF" id="PIRSF001028">
    <property type="entry name" value="Alph-amls_plant"/>
    <property type="match status" value="1"/>
</dbReference>
<gene>
    <name evidence="13" type="ordered locus">MTR_1g019480</name>
</gene>
<name>G7I3K7_MEDTR</name>
<evidence type="ECO:0000256" key="7">
    <source>
        <dbReference type="ARBA" id="ARBA00023277"/>
    </source>
</evidence>
<dbReference type="GO" id="GO:0004556">
    <property type="term" value="F:alpha-amylase activity"/>
    <property type="evidence" value="ECO:0000318"/>
    <property type="project" value="GO_Central"/>
</dbReference>
<comment type="similarity">
    <text evidence="3 10">Belongs to the glycosyl hydrolase 13 family.</text>
</comment>
<dbReference type="InterPro" id="IPR012850">
    <property type="entry name" value="A-amylase_bs_C"/>
</dbReference>
<evidence type="ECO:0000256" key="9">
    <source>
        <dbReference type="ARBA" id="ARBA00030238"/>
    </source>
</evidence>
<keyword evidence="5" id="KW-0479">Metal-binding</keyword>
<proteinExistence type="inferred from homology"/>
<dbReference type="CAZy" id="GH13">
    <property type="family name" value="Glycoside Hydrolase Family 13"/>
</dbReference>
<feature type="signal peptide" evidence="10">
    <location>
        <begin position="1"/>
        <end position="23"/>
    </location>
</feature>
<dbReference type="SMART" id="SM00810">
    <property type="entry name" value="Alpha-amyl_C2"/>
    <property type="match status" value="1"/>
</dbReference>
<evidence type="ECO:0000256" key="10">
    <source>
        <dbReference type="PIRNR" id="PIRNR001028"/>
    </source>
</evidence>
<dbReference type="Gene3D" id="2.60.40.1180">
    <property type="entry name" value="Golgi alpha-mannosidase II"/>
    <property type="match status" value="1"/>
</dbReference>
<evidence type="ECO:0000313" key="14">
    <source>
        <dbReference type="EnsemblPlants" id="AES59442"/>
    </source>
</evidence>
<organism evidence="13 15">
    <name type="scientific">Medicago truncatula</name>
    <name type="common">Barrel medic</name>
    <name type="synonym">Medicago tribuloides</name>
    <dbReference type="NCBI Taxonomy" id="3880"/>
    <lineage>
        <taxon>Eukaryota</taxon>
        <taxon>Viridiplantae</taxon>
        <taxon>Streptophyta</taxon>
        <taxon>Embryophyta</taxon>
        <taxon>Tracheophyta</taxon>
        <taxon>Spermatophyta</taxon>
        <taxon>Magnoliopsida</taxon>
        <taxon>eudicotyledons</taxon>
        <taxon>Gunneridae</taxon>
        <taxon>Pentapetalae</taxon>
        <taxon>rosids</taxon>
        <taxon>fabids</taxon>
        <taxon>Fabales</taxon>
        <taxon>Fabaceae</taxon>
        <taxon>Papilionoideae</taxon>
        <taxon>50 kb inversion clade</taxon>
        <taxon>NPAAA clade</taxon>
        <taxon>Hologalegina</taxon>
        <taxon>IRL clade</taxon>
        <taxon>Trifolieae</taxon>
        <taxon>Medicago</taxon>
    </lineage>
</organism>
<dbReference type="PaxDb" id="3880-AES59442"/>
<accession>G7I3K7</accession>
<dbReference type="InterPro" id="IPR006047">
    <property type="entry name" value="GH13_cat_dom"/>
</dbReference>
<reference evidence="14" key="3">
    <citation type="submission" date="2015-04" db="UniProtKB">
        <authorList>
            <consortium name="EnsemblPlants"/>
        </authorList>
    </citation>
    <scope>IDENTIFICATION</scope>
    <source>
        <strain evidence="14">cv. Jemalong A17</strain>
    </source>
</reference>
<dbReference type="GO" id="GO:0005987">
    <property type="term" value="P:sucrose catabolic process"/>
    <property type="evidence" value="ECO:0000318"/>
    <property type="project" value="GO_Central"/>
</dbReference>
<dbReference type="InterPro" id="IPR013775">
    <property type="entry name" value="A-amylase_pln"/>
</dbReference>
<dbReference type="CDD" id="cd11314">
    <property type="entry name" value="AmyAc_arch_bac_plant_AmyA"/>
    <property type="match status" value="1"/>
</dbReference>
<dbReference type="SUPFAM" id="SSF51011">
    <property type="entry name" value="Glycosyl hydrolase domain"/>
    <property type="match status" value="1"/>
</dbReference>
<reference evidence="13 15" key="1">
    <citation type="journal article" date="2011" name="Nature">
        <title>The Medicago genome provides insight into the evolution of rhizobial symbioses.</title>
        <authorList>
            <person name="Young N.D."/>
            <person name="Debelle F."/>
            <person name="Oldroyd G.E."/>
            <person name="Geurts R."/>
            <person name="Cannon S.B."/>
            <person name="Udvardi M.K."/>
            <person name="Benedito V.A."/>
            <person name="Mayer K.F."/>
            <person name="Gouzy J."/>
            <person name="Schoof H."/>
            <person name="Van de Peer Y."/>
            <person name="Proost S."/>
            <person name="Cook D.R."/>
            <person name="Meyers B.C."/>
            <person name="Spannagl M."/>
            <person name="Cheung F."/>
            <person name="De Mita S."/>
            <person name="Krishnakumar V."/>
            <person name="Gundlach H."/>
            <person name="Zhou S."/>
            <person name="Mudge J."/>
            <person name="Bharti A.K."/>
            <person name="Murray J.D."/>
            <person name="Naoumkina M.A."/>
            <person name="Rosen B."/>
            <person name="Silverstein K.A."/>
            <person name="Tang H."/>
            <person name="Rombauts S."/>
            <person name="Zhao P.X."/>
            <person name="Zhou P."/>
            <person name="Barbe V."/>
            <person name="Bardou P."/>
            <person name="Bechner M."/>
            <person name="Bellec A."/>
            <person name="Berger A."/>
            <person name="Berges H."/>
            <person name="Bidwell S."/>
            <person name="Bisseling T."/>
            <person name="Choisne N."/>
            <person name="Couloux A."/>
            <person name="Denny R."/>
            <person name="Deshpande S."/>
            <person name="Dai X."/>
            <person name="Doyle J.J."/>
            <person name="Dudez A.M."/>
            <person name="Farmer A.D."/>
            <person name="Fouteau S."/>
            <person name="Franken C."/>
            <person name="Gibelin C."/>
            <person name="Gish J."/>
            <person name="Goldstein S."/>
            <person name="Gonzalez A.J."/>
            <person name="Green P.J."/>
            <person name="Hallab A."/>
            <person name="Hartog M."/>
            <person name="Hua A."/>
            <person name="Humphray S.J."/>
            <person name="Jeong D.H."/>
            <person name="Jing Y."/>
            <person name="Jocker A."/>
            <person name="Kenton S.M."/>
            <person name="Kim D.J."/>
            <person name="Klee K."/>
            <person name="Lai H."/>
            <person name="Lang C."/>
            <person name="Lin S."/>
            <person name="Macmil S.L."/>
            <person name="Magdelenat G."/>
            <person name="Matthews L."/>
            <person name="McCorrison J."/>
            <person name="Monaghan E.L."/>
            <person name="Mun J.H."/>
            <person name="Najar F.Z."/>
            <person name="Nicholson C."/>
            <person name="Noirot C."/>
            <person name="O'Bleness M."/>
            <person name="Paule C.R."/>
            <person name="Poulain J."/>
            <person name="Prion F."/>
            <person name="Qin B."/>
            <person name="Qu C."/>
            <person name="Retzel E.F."/>
            <person name="Riddle C."/>
            <person name="Sallet E."/>
            <person name="Samain S."/>
            <person name="Samson N."/>
            <person name="Sanders I."/>
            <person name="Saurat O."/>
            <person name="Scarpelli C."/>
            <person name="Schiex T."/>
            <person name="Segurens B."/>
            <person name="Severin A.J."/>
            <person name="Sherrier D.J."/>
            <person name="Shi R."/>
            <person name="Sims S."/>
            <person name="Singer S.R."/>
            <person name="Sinharoy S."/>
            <person name="Sterck L."/>
            <person name="Viollet A."/>
            <person name="Wang B.B."/>
            <person name="Wang K."/>
            <person name="Wang M."/>
            <person name="Wang X."/>
            <person name="Warfsmann J."/>
            <person name="Weissenbach J."/>
            <person name="White D.D."/>
            <person name="White J.D."/>
            <person name="Wiley G.B."/>
            <person name="Wincker P."/>
            <person name="Xing Y."/>
            <person name="Yang L."/>
            <person name="Yao Z."/>
            <person name="Ying F."/>
            <person name="Zhai J."/>
            <person name="Zhou L."/>
            <person name="Zuber A."/>
            <person name="Denarie J."/>
            <person name="Dixon R.A."/>
            <person name="May G.D."/>
            <person name="Schwartz D.C."/>
            <person name="Rogers J."/>
            <person name="Quetier F."/>
            <person name="Town C.D."/>
            <person name="Roe B.A."/>
        </authorList>
    </citation>
    <scope>NUCLEOTIDE SEQUENCE [LARGE SCALE GENOMIC DNA]</scope>
    <source>
        <strain evidence="13">A17</strain>
        <strain evidence="14 15">cv. Jemalong A17</strain>
    </source>
</reference>
<dbReference type="Pfam" id="PF07821">
    <property type="entry name" value="Alpha-amyl_C2"/>
    <property type="match status" value="1"/>
</dbReference>
<dbReference type="PANTHER" id="PTHR43447">
    <property type="entry name" value="ALPHA-AMYLASE"/>
    <property type="match status" value="1"/>
</dbReference>
<dbReference type="EnsemblPlants" id="AES59442">
    <property type="protein sequence ID" value="AES59442"/>
    <property type="gene ID" value="MTR_1g019480"/>
</dbReference>
<dbReference type="Gene3D" id="3.20.20.80">
    <property type="entry name" value="Glycosidases"/>
    <property type="match status" value="1"/>
</dbReference>
<protein>
    <recommendedName>
        <fullName evidence="4 10">Alpha-amylase</fullName>
        <ecNumber evidence="4 10">3.2.1.1</ecNumber>
    </recommendedName>
    <alternativeName>
        <fullName evidence="9 10">1,4-alpha-D-glucan glucanohydrolase</fullName>
    </alternativeName>
</protein>